<dbReference type="CDD" id="cd08645">
    <property type="entry name" value="FMT_core_GART"/>
    <property type="match status" value="1"/>
</dbReference>
<organism evidence="11 12">
    <name type="scientific">Paraglomus brasilianum</name>
    <dbReference type="NCBI Taxonomy" id="144538"/>
    <lineage>
        <taxon>Eukaryota</taxon>
        <taxon>Fungi</taxon>
        <taxon>Fungi incertae sedis</taxon>
        <taxon>Mucoromycota</taxon>
        <taxon>Glomeromycotina</taxon>
        <taxon>Glomeromycetes</taxon>
        <taxon>Paraglomerales</taxon>
        <taxon>Paraglomeraceae</taxon>
        <taxon>Paraglomus</taxon>
    </lineage>
</organism>
<gene>
    <name evidence="11" type="ORF">PBRASI_LOCUS2533</name>
</gene>
<evidence type="ECO:0000256" key="8">
    <source>
        <dbReference type="ARBA" id="ARBA00041682"/>
    </source>
</evidence>
<evidence type="ECO:0000256" key="7">
    <source>
        <dbReference type="ARBA" id="ARBA00041324"/>
    </source>
</evidence>
<protein>
    <recommendedName>
        <fullName evidence="3">Phosphoribosylglycinamide formyltransferase</fullName>
        <ecNumber evidence="2">2.1.2.2</ecNumber>
    </recommendedName>
    <alternativeName>
        <fullName evidence="8">5'-phosphoribosylglycinamide transformylase</fullName>
    </alternativeName>
    <alternativeName>
        <fullName evidence="7">GAR transformylase</fullName>
    </alternativeName>
</protein>
<dbReference type="SUPFAM" id="SSF53328">
    <property type="entry name" value="Formyltransferase"/>
    <property type="match status" value="1"/>
</dbReference>
<dbReference type="GO" id="GO:0005737">
    <property type="term" value="C:cytoplasm"/>
    <property type="evidence" value="ECO:0007669"/>
    <property type="project" value="TreeGrafter"/>
</dbReference>
<keyword evidence="12" id="KW-1185">Reference proteome</keyword>
<keyword evidence="4" id="KW-0808">Transferase</keyword>
<evidence type="ECO:0000256" key="5">
    <source>
        <dbReference type="ARBA" id="ARBA00022755"/>
    </source>
</evidence>
<comment type="pathway">
    <text evidence="1">Purine metabolism; IMP biosynthesis via de novo pathway; N(2)-formyl-N(1)-(5-phospho-D-ribosyl)glycinamide from N(1)-(5-phospho-D-ribosyl)glycinamide (10-formyl THF route): step 1/1.</text>
</comment>
<dbReference type="EC" id="2.1.2.2" evidence="2"/>
<accession>A0A9N8ZLH4</accession>
<evidence type="ECO:0000256" key="4">
    <source>
        <dbReference type="ARBA" id="ARBA00022679"/>
    </source>
</evidence>
<dbReference type="GO" id="GO:0004644">
    <property type="term" value="F:phosphoribosylglycinamide formyltransferase activity"/>
    <property type="evidence" value="ECO:0007669"/>
    <property type="project" value="UniProtKB-EC"/>
</dbReference>
<evidence type="ECO:0000256" key="9">
    <source>
        <dbReference type="ARBA" id="ARBA00047664"/>
    </source>
</evidence>
<dbReference type="Pfam" id="PF00551">
    <property type="entry name" value="Formyl_trans_N"/>
    <property type="match status" value="1"/>
</dbReference>
<comment type="caution">
    <text evidence="11">The sequence shown here is derived from an EMBL/GenBank/DDBJ whole genome shotgun (WGS) entry which is preliminary data.</text>
</comment>
<dbReference type="EMBL" id="CAJVPI010000200">
    <property type="protein sequence ID" value="CAG8499529.1"/>
    <property type="molecule type" value="Genomic_DNA"/>
</dbReference>
<feature type="domain" description="Formyl transferase N-terminal" evidence="10">
    <location>
        <begin position="4"/>
        <end position="189"/>
    </location>
</feature>
<evidence type="ECO:0000256" key="2">
    <source>
        <dbReference type="ARBA" id="ARBA00012254"/>
    </source>
</evidence>
<dbReference type="InterPro" id="IPR004607">
    <property type="entry name" value="GART"/>
</dbReference>
<comment type="catalytic activity">
    <reaction evidence="9">
        <text>N(1)-(5-phospho-beta-D-ribosyl)glycinamide + (6R)-10-formyltetrahydrofolate = N(2)-formyl-N(1)-(5-phospho-beta-D-ribosyl)glycinamide + (6S)-5,6,7,8-tetrahydrofolate + H(+)</text>
        <dbReference type="Rhea" id="RHEA:15053"/>
        <dbReference type="ChEBI" id="CHEBI:15378"/>
        <dbReference type="ChEBI" id="CHEBI:57453"/>
        <dbReference type="ChEBI" id="CHEBI:143788"/>
        <dbReference type="ChEBI" id="CHEBI:147286"/>
        <dbReference type="ChEBI" id="CHEBI:195366"/>
        <dbReference type="EC" id="2.1.2.2"/>
    </reaction>
</comment>
<evidence type="ECO:0000256" key="6">
    <source>
        <dbReference type="ARBA" id="ARBA00038440"/>
    </source>
</evidence>
<dbReference type="Gene3D" id="3.40.50.170">
    <property type="entry name" value="Formyl transferase, N-terminal domain"/>
    <property type="match status" value="1"/>
</dbReference>
<dbReference type="InterPro" id="IPR036477">
    <property type="entry name" value="Formyl_transf_N_sf"/>
</dbReference>
<evidence type="ECO:0000256" key="1">
    <source>
        <dbReference type="ARBA" id="ARBA00005054"/>
    </source>
</evidence>
<dbReference type="Proteomes" id="UP000789739">
    <property type="component" value="Unassembled WGS sequence"/>
</dbReference>
<sequence length="201" mass="22082">MSPRIVVLISGFGSNLQALIDAVNNGTLKATISLVVSSKATAYGLKRAEAANIPTLVFPLQAYRDAGKSRIEYDIDLATKIKAYEPDLVVLAGWMLILSNQFLEHFAQKTVINLHPALPGQFDGTDAIRRAYEAYKRGEIQNTGVMVHKVIPEVDRGEPIMVEEVAILETDTLDDLEARIHSVEHRLIIAGANKALHELNV</sequence>
<name>A0A9N8ZLH4_9GLOM</name>
<dbReference type="InterPro" id="IPR002376">
    <property type="entry name" value="Formyl_transf_N"/>
</dbReference>
<dbReference type="AlphaFoldDB" id="A0A9N8ZLH4"/>
<dbReference type="HAMAP" id="MF_01930">
    <property type="entry name" value="PurN"/>
    <property type="match status" value="1"/>
</dbReference>
<evidence type="ECO:0000256" key="3">
    <source>
        <dbReference type="ARBA" id="ARBA00022076"/>
    </source>
</evidence>
<dbReference type="PANTHER" id="PTHR43369">
    <property type="entry name" value="PHOSPHORIBOSYLGLYCINAMIDE FORMYLTRANSFERASE"/>
    <property type="match status" value="1"/>
</dbReference>
<evidence type="ECO:0000313" key="12">
    <source>
        <dbReference type="Proteomes" id="UP000789739"/>
    </source>
</evidence>
<proteinExistence type="inferred from homology"/>
<reference evidence="11" key="1">
    <citation type="submission" date="2021-06" db="EMBL/GenBank/DDBJ databases">
        <authorList>
            <person name="Kallberg Y."/>
            <person name="Tangrot J."/>
            <person name="Rosling A."/>
        </authorList>
    </citation>
    <scope>NUCLEOTIDE SEQUENCE</scope>
    <source>
        <strain evidence="11">BR232B</strain>
    </source>
</reference>
<comment type="similarity">
    <text evidence="6">Belongs to the GART family.</text>
</comment>
<dbReference type="PANTHER" id="PTHR43369:SF2">
    <property type="entry name" value="PHOSPHORIBOSYLGLYCINAMIDE FORMYLTRANSFERASE"/>
    <property type="match status" value="1"/>
</dbReference>
<evidence type="ECO:0000259" key="10">
    <source>
        <dbReference type="Pfam" id="PF00551"/>
    </source>
</evidence>
<dbReference type="OrthoDB" id="5575075at2759"/>
<dbReference type="GO" id="GO:0006189">
    <property type="term" value="P:'de novo' IMP biosynthetic process"/>
    <property type="evidence" value="ECO:0007669"/>
    <property type="project" value="InterPro"/>
</dbReference>
<dbReference type="FunFam" id="3.40.50.170:FF:000009">
    <property type="entry name" value="Phosphoribosylglycinamide formyltransferase (Eurofung)"/>
    <property type="match status" value="1"/>
</dbReference>
<keyword evidence="5" id="KW-0658">Purine biosynthesis</keyword>
<dbReference type="NCBIfam" id="TIGR00639">
    <property type="entry name" value="PurN"/>
    <property type="match status" value="1"/>
</dbReference>
<evidence type="ECO:0000313" key="11">
    <source>
        <dbReference type="EMBL" id="CAG8499529.1"/>
    </source>
</evidence>